<dbReference type="InterPro" id="IPR029045">
    <property type="entry name" value="ClpP/crotonase-like_dom_sf"/>
</dbReference>
<evidence type="ECO:0000256" key="1">
    <source>
        <dbReference type="ARBA" id="ARBA00004275"/>
    </source>
</evidence>
<dbReference type="GO" id="GO:0005739">
    <property type="term" value="C:mitochondrion"/>
    <property type="evidence" value="ECO:0007669"/>
    <property type="project" value="TreeGrafter"/>
</dbReference>
<dbReference type="Gene3D" id="1.10.12.10">
    <property type="entry name" value="Lyase 2-enoyl-coa Hydratase, Chain A, domain 2"/>
    <property type="match status" value="1"/>
</dbReference>
<protein>
    <submittedName>
        <fullName evidence="9">Uncharacterized protein</fullName>
    </submittedName>
</protein>
<comment type="pathway">
    <text evidence="2">Lipid metabolism; fatty acid beta-oxidation.</text>
</comment>
<keyword evidence="10" id="KW-1185">Reference proteome</keyword>
<sequence length="282" mass="30660">MATKSYNHFTVSIPQEWIAHVEINRPEKLNAFTEEMWLTLPKVFDALSDDPRVRVIILSGAGDKAFSAGLDLQSAAVPGSVFNPRPEDVADGARFATKFRRFAYKFQDCVSSIERCEKPVICVLHGISLGIAVDISVCADLRICTSNTSFSVKEVDIGVASDVSTLSRLPKVVGSYSWVKEVCLTARTFGAEEALRVGLVNSIFENKAGAMQEASRIAAVIASKSPVAVQATKNFLDWNRDHDIATGLKYTAVFNAAAINTKDVPVAMAAARTKVTPKFEKL</sequence>
<evidence type="ECO:0000313" key="9">
    <source>
        <dbReference type="EMBL" id="KAJ9625195.1"/>
    </source>
</evidence>
<dbReference type="EMBL" id="JAPDRN010000090">
    <property type="protein sequence ID" value="KAJ9625195.1"/>
    <property type="molecule type" value="Genomic_DNA"/>
</dbReference>
<dbReference type="InterPro" id="IPR045002">
    <property type="entry name" value="Ech1-like"/>
</dbReference>
<dbReference type="Pfam" id="PF00378">
    <property type="entry name" value="ECH_1"/>
    <property type="match status" value="1"/>
</dbReference>
<comment type="subcellular location">
    <subcellularLocation>
        <location evidence="1">Peroxisome</location>
    </subcellularLocation>
</comment>
<evidence type="ECO:0000256" key="4">
    <source>
        <dbReference type="ARBA" id="ARBA00022832"/>
    </source>
</evidence>
<dbReference type="FunFam" id="3.90.226.10:FF:000024">
    <property type="entry name" value="Delta3,5-delta2,4-dienoyl-CoA isomerase"/>
    <property type="match status" value="1"/>
</dbReference>
<keyword evidence="8" id="KW-0413">Isomerase</keyword>
<reference evidence="9" key="1">
    <citation type="submission" date="2022-10" db="EMBL/GenBank/DDBJ databases">
        <title>Culturing micro-colonial fungi from biological soil crusts in the Mojave desert and describing Neophaeococcomyces mojavensis, and introducing the new genera and species Taxawa tesnikishii.</title>
        <authorList>
            <person name="Kurbessoian T."/>
            <person name="Stajich J.E."/>
        </authorList>
    </citation>
    <scope>NUCLEOTIDE SEQUENCE</scope>
    <source>
        <strain evidence="9">TK_35</strain>
    </source>
</reference>
<evidence type="ECO:0000256" key="8">
    <source>
        <dbReference type="ARBA" id="ARBA00023235"/>
    </source>
</evidence>
<dbReference type="Gene3D" id="3.90.226.10">
    <property type="entry name" value="2-enoyl-CoA Hydratase, Chain A, domain 1"/>
    <property type="match status" value="1"/>
</dbReference>
<evidence type="ECO:0000256" key="5">
    <source>
        <dbReference type="ARBA" id="ARBA00022990"/>
    </source>
</evidence>
<dbReference type="PANTHER" id="PTHR43149">
    <property type="entry name" value="ENOYL-COA HYDRATASE"/>
    <property type="match status" value="1"/>
</dbReference>
<evidence type="ECO:0000256" key="7">
    <source>
        <dbReference type="ARBA" id="ARBA00023140"/>
    </source>
</evidence>
<accession>A0AA38XWU2</accession>
<keyword evidence="4" id="KW-0276">Fatty acid metabolism</keyword>
<dbReference type="InterPro" id="IPR014748">
    <property type="entry name" value="Enoyl-CoA_hydra_C"/>
</dbReference>
<gene>
    <name evidence="9" type="ORF">H2204_010582</name>
</gene>
<keyword evidence="7" id="KW-0576">Peroxisome</keyword>
<dbReference type="PANTHER" id="PTHR43149:SF1">
    <property type="entry name" value="DELTA(3,5)-DELTA(2,4)-DIENOYL-COA ISOMERASE, MITOCHONDRIAL"/>
    <property type="match status" value="1"/>
</dbReference>
<dbReference type="InterPro" id="IPR001753">
    <property type="entry name" value="Enoyl-CoA_hydra/iso"/>
</dbReference>
<dbReference type="GO" id="GO:0051750">
    <property type="term" value="F:delta(3,5)-delta(2,4)-dienoyl-CoA isomerase activity"/>
    <property type="evidence" value="ECO:0007669"/>
    <property type="project" value="TreeGrafter"/>
</dbReference>
<dbReference type="GO" id="GO:0006631">
    <property type="term" value="P:fatty acid metabolic process"/>
    <property type="evidence" value="ECO:0007669"/>
    <property type="project" value="UniProtKB-KW"/>
</dbReference>
<dbReference type="AlphaFoldDB" id="A0AA38XWU2"/>
<keyword evidence="6" id="KW-0443">Lipid metabolism</keyword>
<dbReference type="SUPFAM" id="SSF52096">
    <property type="entry name" value="ClpP/crotonase"/>
    <property type="match status" value="1"/>
</dbReference>
<evidence type="ECO:0000256" key="2">
    <source>
        <dbReference type="ARBA" id="ARBA00005005"/>
    </source>
</evidence>
<evidence type="ECO:0000313" key="10">
    <source>
        <dbReference type="Proteomes" id="UP001172681"/>
    </source>
</evidence>
<keyword evidence="5" id="KW-0007">Acetylation</keyword>
<dbReference type="CDD" id="cd06558">
    <property type="entry name" value="crotonase-like"/>
    <property type="match status" value="1"/>
</dbReference>
<evidence type="ECO:0000256" key="3">
    <source>
        <dbReference type="ARBA" id="ARBA00005254"/>
    </source>
</evidence>
<dbReference type="GO" id="GO:0005777">
    <property type="term" value="C:peroxisome"/>
    <property type="evidence" value="ECO:0007669"/>
    <property type="project" value="UniProtKB-SubCell"/>
</dbReference>
<organism evidence="9 10">
    <name type="scientific">Knufia peltigerae</name>
    <dbReference type="NCBI Taxonomy" id="1002370"/>
    <lineage>
        <taxon>Eukaryota</taxon>
        <taxon>Fungi</taxon>
        <taxon>Dikarya</taxon>
        <taxon>Ascomycota</taxon>
        <taxon>Pezizomycotina</taxon>
        <taxon>Eurotiomycetes</taxon>
        <taxon>Chaetothyriomycetidae</taxon>
        <taxon>Chaetothyriales</taxon>
        <taxon>Trichomeriaceae</taxon>
        <taxon>Knufia</taxon>
    </lineage>
</organism>
<proteinExistence type="inferred from homology"/>
<comment type="similarity">
    <text evidence="3">Belongs to the enoyl-CoA hydratase/isomerase family.</text>
</comment>
<evidence type="ECO:0000256" key="6">
    <source>
        <dbReference type="ARBA" id="ARBA00023098"/>
    </source>
</evidence>
<name>A0AA38XWU2_9EURO</name>
<dbReference type="FunFam" id="1.10.12.10:FF:000004">
    <property type="entry name" value="Delta3,5-delta2,4-dienoyl-CoA isomerase"/>
    <property type="match status" value="1"/>
</dbReference>
<comment type="caution">
    <text evidence="9">The sequence shown here is derived from an EMBL/GenBank/DDBJ whole genome shotgun (WGS) entry which is preliminary data.</text>
</comment>
<dbReference type="Proteomes" id="UP001172681">
    <property type="component" value="Unassembled WGS sequence"/>
</dbReference>